<evidence type="ECO:0000313" key="5">
    <source>
        <dbReference type="EMBL" id="TWE15172.1"/>
    </source>
</evidence>
<reference evidence="5 6" key="1">
    <citation type="submission" date="2019-06" db="EMBL/GenBank/DDBJ databases">
        <title>Sequencing the genomes of 1000 actinobacteria strains.</title>
        <authorList>
            <person name="Klenk H.-P."/>
        </authorList>
    </citation>
    <scope>NUCLEOTIDE SEQUENCE [LARGE SCALE GENOMIC DNA]</scope>
    <source>
        <strain evidence="5 6">DSM 41649</strain>
    </source>
</reference>
<sequence>MTSRASSPRHWEPTGVRVVLIGFSEYSHYHPLPAIKRNLEDLAELLVDPMSFGIPRENIEILDDREATAADVILAVEAAALSAGETLIVYYAGHGVIDDASSGFHLALPGTRPGLEDVSALRYDSLRIRIREGPIRRVVILDCCMSGMAVADFQGGRIGDATRIEGTGVLTACHENENAKAPLGATHTAFTGEMLRILRTGIVGVGEYVSLSDLYTALRRNLAESGLPSPQLGGRNQAGDIIIGRNRAIKKPRPEVKAPRVLSIAAYRAPVTPMTFSQDGSTFAGAVHAGFVDTYRIGGDRISRVLHHASLSRRLRRVSSLALSPDGELLATAGNDGLIRIWESKSGHNMRVIQHSKGAERRESVAEIDFSTDGKWLASLGGDKVRIWKVETGEPNPQWGVADHISAEGISFISNGELVAYYGDTVEYWEVESGRRERRLSTPGKVLAVGRSGIAALSGIQDSGGGSLKLWDLSGHEMVQRIEYSLDPGRVAALSPEGRYVATVRTTSTDITYDVEGLPIYNEWSDLYVWDIQSGEKVFSKSSRLGDGDAEFGPGGLLSFGVDKGMASIWRLPL</sequence>
<keyword evidence="1 3" id="KW-0853">WD repeat</keyword>
<dbReference type="Gene3D" id="3.40.50.1460">
    <property type="match status" value="1"/>
</dbReference>
<dbReference type="InterPro" id="IPR019775">
    <property type="entry name" value="WD40_repeat_CS"/>
</dbReference>
<dbReference type="Pfam" id="PF00656">
    <property type="entry name" value="Peptidase_C14"/>
    <property type="match status" value="1"/>
</dbReference>
<dbReference type="GO" id="GO:0004197">
    <property type="term" value="F:cysteine-type endopeptidase activity"/>
    <property type="evidence" value="ECO:0007669"/>
    <property type="project" value="InterPro"/>
</dbReference>
<dbReference type="PANTHER" id="PTHR22847">
    <property type="entry name" value="WD40 REPEAT PROTEIN"/>
    <property type="match status" value="1"/>
</dbReference>
<evidence type="ECO:0000256" key="3">
    <source>
        <dbReference type="PROSITE-ProRule" id="PRU00221"/>
    </source>
</evidence>
<dbReference type="SUPFAM" id="SSF50978">
    <property type="entry name" value="WD40 repeat-like"/>
    <property type="match status" value="1"/>
</dbReference>
<dbReference type="AlphaFoldDB" id="A0A561EHV6"/>
<dbReference type="InterPro" id="IPR011600">
    <property type="entry name" value="Pept_C14_caspase"/>
</dbReference>
<dbReference type="NCBIfam" id="NF047832">
    <property type="entry name" value="caspase_w_EACC1"/>
    <property type="match status" value="1"/>
</dbReference>
<dbReference type="PROSITE" id="PS00678">
    <property type="entry name" value="WD_REPEATS_1"/>
    <property type="match status" value="1"/>
</dbReference>
<feature type="repeat" description="WD" evidence="3">
    <location>
        <begin position="311"/>
        <end position="352"/>
    </location>
</feature>
<organism evidence="5 6">
    <name type="scientific">Kitasatospora atroaurantiaca</name>
    <dbReference type="NCBI Taxonomy" id="285545"/>
    <lineage>
        <taxon>Bacteria</taxon>
        <taxon>Bacillati</taxon>
        <taxon>Actinomycetota</taxon>
        <taxon>Actinomycetes</taxon>
        <taxon>Kitasatosporales</taxon>
        <taxon>Streptomycetaceae</taxon>
        <taxon>Kitasatospora</taxon>
    </lineage>
</organism>
<dbReference type="InterPro" id="IPR015943">
    <property type="entry name" value="WD40/YVTN_repeat-like_dom_sf"/>
</dbReference>
<dbReference type="OrthoDB" id="3542505at2"/>
<gene>
    <name evidence="5" type="ORF">FB465_0045</name>
</gene>
<evidence type="ECO:0000313" key="6">
    <source>
        <dbReference type="Proteomes" id="UP000318416"/>
    </source>
</evidence>
<dbReference type="PROSITE" id="PS50082">
    <property type="entry name" value="WD_REPEATS_2"/>
    <property type="match status" value="1"/>
</dbReference>
<dbReference type="PANTHER" id="PTHR22847:SF637">
    <property type="entry name" value="WD REPEAT DOMAIN 5B"/>
    <property type="match status" value="1"/>
</dbReference>
<dbReference type="GO" id="GO:0006508">
    <property type="term" value="P:proteolysis"/>
    <property type="evidence" value="ECO:0007669"/>
    <property type="project" value="InterPro"/>
</dbReference>
<evidence type="ECO:0000256" key="2">
    <source>
        <dbReference type="ARBA" id="ARBA00022737"/>
    </source>
</evidence>
<dbReference type="SMART" id="SM00320">
    <property type="entry name" value="WD40"/>
    <property type="match status" value="2"/>
</dbReference>
<comment type="caution">
    <text evidence="5">The sequence shown here is derived from an EMBL/GenBank/DDBJ whole genome shotgun (WGS) entry which is preliminary data.</text>
</comment>
<feature type="domain" description="Peptidase C14 caspase" evidence="4">
    <location>
        <begin position="18"/>
        <end position="225"/>
    </location>
</feature>
<accession>A0A561EHV6</accession>
<name>A0A561EHV6_9ACTN</name>
<evidence type="ECO:0000256" key="1">
    <source>
        <dbReference type="ARBA" id="ARBA00022574"/>
    </source>
</evidence>
<protein>
    <submittedName>
        <fullName evidence="5">WD domain G-beta repeat uncharacterized protein</fullName>
    </submittedName>
</protein>
<dbReference type="PROSITE" id="PS50294">
    <property type="entry name" value="WD_REPEATS_REGION"/>
    <property type="match status" value="1"/>
</dbReference>
<keyword evidence="2" id="KW-0677">Repeat</keyword>
<dbReference type="InterPro" id="IPR036322">
    <property type="entry name" value="WD40_repeat_dom_sf"/>
</dbReference>
<dbReference type="EMBL" id="VIVR01000001">
    <property type="protein sequence ID" value="TWE15172.1"/>
    <property type="molecule type" value="Genomic_DNA"/>
</dbReference>
<dbReference type="Proteomes" id="UP000318416">
    <property type="component" value="Unassembled WGS sequence"/>
</dbReference>
<dbReference type="Gene3D" id="2.130.10.10">
    <property type="entry name" value="YVTN repeat-like/Quinoprotein amine dehydrogenase"/>
    <property type="match status" value="2"/>
</dbReference>
<dbReference type="InterPro" id="IPR001680">
    <property type="entry name" value="WD40_rpt"/>
</dbReference>
<keyword evidence="6" id="KW-1185">Reference proteome</keyword>
<dbReference type="Pfam" id="PF00400">
    <property type="entry name" value="WD40"/>
    <property type="match status" value="1"/>
</dbReference>
<proteinExistence type="predicted"/>
<evidence type="ECO:0000259" key="4">
    <source>
        <dbReference type="Pfam" id="PF00656"/>
    </source>
</evidence>